<dbReference type="PANTHER" id="PTHR19384">
    <property type="entry name" value="NITRIC OXIDE SYNTHASE-RELATED"/>
    <property type="match status" value="1"/>
</dbReference>
<evidence type="ECO:0000313" key="9">
    <source>
        <dbReference type="Proteomes" id="UP000054481"/>
    </source>
</evidence>
<dbReference type="InterPro" id="IPR003097">
    <property type="entry name" value="CysJ-like_FAD-binding"/>
</dbReference>
<dbReference type="Gene3D" id="3.40.50.80">
    <property type="entry name" value="Nucleotide-binding domain of ferredoxin-NADP reductase (FNR) module"/>
    <property type="match status" value="1"/>
</dbReference>
<dbReference type="SUPFAM" id="SSF63380">
    <property type="entry name" value="Riboflavin synthase domain-like"/>
    <property type="match status" value="1"/>
</dbReference>
<evidence type="ECO:0000259" key="7">
    <source>
        <dbReference type="Pfam" id="PF00667"/>
    </source>
</evidence>
<evidence type="ECO:0000256" key="1">
    <source>
        <dbReference type="ARBA" id="ARBA00001917"/>
    </source>
</evidence>
<dbReference type="InterPro" id="IPR039261">
    <property type="entry name" value="FNR_nucleotide-bd"/>
</dbReference>
<dbReference type="PRINTS" id="PR00371">
    <property type="entry name" value="FPNCR"/>
</dbReference>
<organism evidence="8 9">
    <name type="scientific">Hirsutella minnesotensis 3608</name>
    <dbReference type="NCBI Taxonomy" id="1043627"/>
    <lineage>
        <taxon>Eukaryota</taxon>
        <taxon>Fungi</taxon>
        <taxon>Dikarya</taxon>
        <taxon>Ascomycota</taxon>
        <taxon>Pezizomycotina</taxon>
        <taxon>Sordariomycetes</taxon>
        <taxon>Hypocreomycetidae</taxon>
        <taxon>Hypocreales</taxon>
        <taxon>Ophiocordycipitaceae</taxon>
        <taxon>Hirsutella</taxon>
    </lineage>
</organism>
<evidence type="ECO:0000313" key="8">
    <source>
        <dbReference type="EMBL" id="KJZ74271.1"/>
    </source>
</evidence>
<keyword evidence="5" id="KW-0521">NADP</keyword>
<dbReference type="GO" id="GO:0050660">
    <property type="term" value="F:flavin adenine dinucleotide binding"/>
    <property type="evidence" value="ECO:0007669"/>
    <property type="project" value="TreeGrafter"/>
</dbReference>
<dbReference type="Pfam" id="PF00667">
    <property type="entry name" value="FAD_binding_1"/>
    <property type="match status" value="1"/>
</dbReference>
<dbReference type="InterPro" id="IPR017938">
    <property type="entry name" value="Riboflavin_synthase-like_b-brl"/>
</dbReference>
<dbReference type="InterPro" id="IPR001433">
    <property type="entry name" value="OxRdtase_FAD/NAD-bd"/>
</dbReference>
<dbReference type="OrthoDB" id="5136025at2759"/>
<sequence length="277" mass="30493">MLRYAAFGLGSTNYQHFHRVVDADDVNGGTEQDFCLWKDRLFAHLDKEVGIKGHKDTYSRILAETDVNFGRLLELASSQDDGQTWSALRLSLVLEALPKLRPRYYSISSPSVLPLQALGITALVSNQALHGEGGSIPGLTTSYLLAGAHTYHDIKIQPNHLQNVSYELTGPSAELQERKIFAHLRRSAFKLPALASCPVIMLAAGTGIAPSRAFIAERARLESIGRPVGNMMLFFGCRSPKEDCLHQAELEEMETALGGKLRIIAVFSRLTAKKAYI</sequence>
<keyword evidence="4" id="KW-0274">FAD</keyword>
<dbReference type="Pfam" id="PF00175">
    <property type="entry name" value="NAD_binding_1"/>
    <property type="match status" value="1"/>
</dbReference>
<dbReference type="AlphaFoldDB" id="A0A0F7ZJB6"/>
<evidence type="ECO:0000256" key="5">
    <source>
        <dbReference type="ARBA" id="ARBA00022857"/>
    </source>
</evidence>
<dbReference type="InterPro" id="IPR001709">
    <property type="entry name" value="Flavoprot_Pyr_Nucl_cyt_Rdtase"/>
</dbReference>
<comment type="cofactor">
    <cofactor evidence="2">
        <name>FAD</name>
        <dbReference type="ChEBI" id="CHEBI:57692"/>
    </cofactor>
</comment>
<feature type="domain" description="Oxidoreductase FAD/NAD(P)-binding" evidence="6">
    <location>
        <begin position="201"/>
        <end position="274"/>
    </location>
</feature>
<proteinExistence type="predicted"/>
<keyword evidence="3" id="KW-0285">Flavoprotein</keyword>
<feature type="domain" description="Sulfite reductase [NADPH] flavoprotein alpha-component-like FAD-binding" evidence="7">
    <location>
        <begin position="84"/>
        <end position="143"/>
    </location>
</feature>
<dbReference type="InterPro" id="IPR029039">
    <property type="entry name" value="Flavoprotein-like_sf"/>
</dbReference>
<comment type="cofactor">
    <cofactor evidence="1">
        <name>FMN</name>
        <dbReference type="ChEBI" id="CHEBI:58210"/>
    </cofactor>
</comment>
<evidence type="ECO:0000259" key="6">
    <source>
        <dbReference type="Pfam" id="PF00175"/>
    </source>
</evidence>
<name>A0A0F7ZJB6_9HYPO</name>
<dbReference type="SUPFAM" id="SSF52343">
    <property type="entry name" value="Ferredoxin reductase-like, C-terminal NADP-linked domain"/>
    <property type="match status" value="1"/>
</dbReference>
<reference evidence="8 9" key="1">
    <citation type="journal article" date="2014" name="Genome Biol. Evol.">
        <title>Comparative genomics and transcriptomics analyses reveal divergent lifestyle features of nematode endoparasitic fungus Hirsutella minnesotensis.</title>
        <authorList>
            <person name="Lai Y."/>
            <person name="Liu K."/>
            <person name="Zhang X."/>
            <person name="Zhang X."/>
            <person name="Li K."/>
            <person name="Wang N."/>
            <person name="Shu C."/>
            <person name="Wu Y."/>
            <person name="Wang C."/>
            <person name="Bushley K.E."/>
            <person name="Xiang M."/>
            <person name="Liu X."/>
        </authorList>
    </citation>
    <scope>NUCLEOTIDE SEQUENCE [LARGE SCALE GENOMIC DNA]</scope>
    <source>
        <strain evidence="8 9">3608</strain>
    </source>
</reference>
<accession>A0A0F7ZJB6</accession>
<dbReference type="GO" id="GO:0010181">
    <property type="term" value="F:FMN binding"/>
    <property type="evidence" value="ECO:0007669"/>
    <property type="project" value="TreeGrafter"/>
</dbReference>
<dbReference type="EMBL" id="KQ030527">
    <property type="protein sequence ID" value="KJZ74271.1"/>
    <property type="molecule type" value="Genomic_DNA"/>
</dbReference>
<dbReference type="SUPFAM" id="SSF52218">
    <property type="entry name" value="Flavoproteins"/>
    <property type="match status" value="1"/>
</dbReference>
<dbReference type="Proteomes" id="UP000054481">
    <property type="component" value="Unassembled WGS sequence"/>
</dbReference>
<keyword evidence="9" id="KW-1185">Reference proteome</keyword>
<dbReference type="Gene3D" id="2.40.30.10">
    <property type="entry name" value="Translation factors"/>
    <property type="match status" value="1"/>
</dbReference>
<dbReference type="GO" id="GO:0005829">
    <property type="term" value="C:cytosol"/>
    <property type="evidence" value="ECO:0007669"/>
    <property type="project" value="TreeGrafter"/>
</dbReference>
<evidence type="ECO:0000256" key="4">
    <source>
        <dbReference type="ARBA" id="ARBA00022827"/>
    </source>
</evidence>
<evidence type="ECO:0008006" key="10">
    <source>
        <dbReference type="Google" id="ProtNLM"/>
    </source>
</evidence>
<evidence type="ECO:0000256" key="3">
    <source>
        <dbReference type="ARBA" id="ARBA00022630"/>
    </source>
</evidence>
<evidence type="ECO:0000256" key="2">
    <source>
        <dbReference type="ARBA" id="ARBA00001974"/>
    </source>
</evidence>
<dbReference type="GO" id="GO:0003958">
    <property type="term" value="F:NADPH-hemoprotein reductase activity"/>
    <property type="evidence" value="ECO:0007669"/>
    <property type="project" value="TreeGrafter"/>
</dbReference>
<gene>
    <name evidence="8" type="ORF">HIM_06277</name>
</gene>
<dbReference type="PANTHER" id="PTHR19384:SF108">
    <property type="entry name" value="NADPH--CYTOCHROME P450 REDUCTASE"/>
    <property type="match status" value="1"/>
</dbReference>
<protein>
    <recommendedName>
        <fullName evidence="10">FAD-binding FR-type domain-containing protein</fullName>
    </recommendedName>
</protein>